<sequence>MYSREDLKKYFRNGEIPTENHFASLIDSMLNKQDDGFAKDDENGLIIAPRGSSTKFVTLYRSVDDLNPFFSMEKDEREMAGLRFTPSGENNEENEERQSFFFHVNGSAGIGTRCKEEYKLQVNGFVGIEGRVGTYLQGQVPADGKWHSIIEGLDNCQAFELIARTGKKGFGKFAILHAWALSAFGRSRGSIRKVSARYGSFWNRIGIRWKSKGTHDYALQLRTGRNYGQDVFIYYKVSKLWDDEKFLPPAYYY</sequence>
<reference evidence="2" key="1">
    <citation type="submission" date="2016-04" db="EMBL/GenBank/DDBJ databases">
        <authorList>
            <person name="Chen L."/>
            <person name="Zhuang W."/>
            <person name="Wang G."/>
        </authorList>
    </citation>
    <scope>NUCLEOTIDE SEQUENCE [LARGE SCALE GENOMIC DNA]</scope>
    <source>
        <strain evidence="2">208</strain>
    </source>
</reference>
<organism evidence="1 2">
    <name type="scientific">Niastella populi</name>
    <dbReference type="NCBI Taxonomy" id="550983"/>
    <lineage>
        <taxon>Bacteria</taxon>
        <taxon>Pseudomonadati</taxon>
        <taxon>Bacteroidota</taxon>
        <taxon>Chitinophagia</taxon>
        <taxon>Chitinophagales</taxon>
        <taxon>Chitinophagaceae</taxon>
        <taxon>Niastella</taxon>
    </lineage>
</organism>
<dbReference type="STRING" id="550983.A4R26_00175"/>
<dbReference type="EMBL" id="LWBP01000001">
    <property type="protein sequence ID" value="OQP68655.1"/>
    <property type="molecule type" value="Genomic_DNA"/>
</dbReference>
<accession>A0A1V9GDB8</accession>
<dbReference type="Proteomes" id="UP000192276">
    <property type="component" value="Unassembled WGS sequence"/>
</dbReference>
<comment type="caution">
    <text evidence="1">The sequence shown here is derived from an EMBL/GenBank/DDBJ whole genome shotgun (WGS) entry which is preliminary data.</text>
</comment>
<protein>
    <recommendedName>
        <fullName evidence="3">Adhesin</fullName>
    </recommendedName>
</protein>
<evidence type="ECO:0008006" key="3">
    <source>
        <dbReference type="Google" id="ProtNLM"/>
    </source>
</evidence>
<keyword evidence="2" id="KW-1185">Reference proteome</keyword>
<dbReference type="AlphaFoldDB" id="A0A1V9GDB8"/>
<evidence type="ECO:0000313" key="2">
    <source>
        <dbReference type="Proteomes" id="UP000192276"/>
    </source>
</evidence>
<gene>
    <name evidence="1" type="ORF">A4R26_00175</name>
</gene>
<name>A0A1V9GDB8_9BACT</name>
<evidence type="ECO:0000313" key="1">
    <source>
        <dbReference type="EMBL" id="OQP68655.1"/>
    </source>
</evidence>
<proteinExistence type="predicted"/>